<dbReference type="OrthoDB" id="1020812at2759"/>
<name>V4LEG1_EUTSA</name>
<evidence type="ECO:0000313" key="2">
    <source>
        <dbReference type="Proteomes" id="UP000030689"/>
    </source>
</evidence>
<dbReference type="OMA" id="EFCSSMG"/>
<sequence>MDFTKKVLIVFALIIMLLGIYSIHCRQSFKPMMPWFGEGRYQCFDTKPCLQGMVKCIEFCSSMGTANGQCNNENLCCCIY</sequence>
<dbReference type="KEGG" id="eus:EUTSA_v10015998mg"/>
<dbReference type="EMBL" id="KI517464">
    <property type="protein sequence ID" value="ESQ40802.1"/>
    <property type="molecule type" value="Genomic_DNA"/>
</dbReference>
<keyword evidence="2" id="KW-1185">Reference proteome</keyword>
<accession>V4LEG1</accession>
<evidence type="ECO:0000313" key="1">
    <source>
        <dbReference type="EMBL" id="ESQ40802.1"/>
    </source>
</evidence>
<dbReference type="AlphaFoldDB" id="V4LEG1"/>
<reference evidence="1 2" key="1">
    <citation type="journal article" date="2013" name="Front. Plant Sci.">
        <title>The Reference Genome of the Halophytic Plant Eutrema salsugineum.</title>
        <authorList>
            <person name="Yang R."/>
            <person name="Jarvis D.E."/>
            <person name="Chen H."/>
            <person name="Beilstein M.A."/>
            <person name="Grimwood J."/>
            <person name="Jenkins J."/>
            <person name="Shu S."/>
            <person name="Prochnik S."/>
            <person name="Xin M."/>
            <person name="Ma C."/>
            <person name="Schmutz J."/>
            <person name="Wing R.A."/>
            <person name="Mitchell-Olds T."/>
            <person name="Schumaker K.S."/>
            <person name="Wang X."/>
        </authorList>
    </citation>
    <scope>NUCLEOTIDE SEQUENCE [LARGE SCALE GENOMIC DNA]</scope>
</reference>
<protein>
    <submittedName>
        <fullName evidence="1">Uncharacterized protein</fullName>
    </submittedName>
</protein>
<gene>
    <name evidence="1" type="ORF">EUTSA_v10015998mg</name>
</gene>
<organism evidence="1 2">
    <name type="scientific">Eutrema salsugineum</name>
    <name type="common">Saltwater cress</name>
    <name type="synonym">Sisymbrium salsugineum</name>
    <dbReference type="NCBI Taxonomy" id="72664"/>
    <lineage>
        <taxon>Eukaryota</taxon>
        <taxon>Viridiplantae</taxon>
        <taxon>Streptophyta</taxon>
        <taxon>Embryophyta</taxon>
        <taxon>Tracheophyta</taxon>
        <taxon>Spermatophyta</taxon>
        <taxon>Magnoliopsida</taxon>
        <taxon>eudicotyledons</taxon>
        <taxon>Gunneridae</taxon>
        <taxon>Pentapetalae</taxon>
        <taxon>rosids</taxon>
        <taxon>malvids</taxon>
        <taxon>Brassicales</taxon>
        <taxon>Brassicaceae</taxon>
        <taxon>Eutremeae</taxon>
        <taxon>Eutrema</taxon>
    </lineage>
</organism>
<dbReference type="Proteomes" id="UP000030689">
    <property type="component" value="Unassembled WGS sequence"/>
</dbReference>
<proteinExistence type="predicted"/>
<dbReference type="Gramene" id="ESQ40802">
    <property type="protein sequence ID" value="ESQ40802"/>
    <property type="gene ID" value="EUTSA_v10015998mg"/>
</dbReference>